<organism evidence="2 3">
    <name type="scientific">Paenibacillus arenilitoris</name>
    <dbReference type="NCBI Taxonomy" id="2772299"/>
    <lineage>
        <taxon>Bacteria</taxon>
        <taxon>Bacillati</taxon>
        <taxon>Bacillota</taxon>
        <taxon>Bacilli</taxon>
        <taxon>Bacillales</taxon>
        <taxon>Paenibacillaceae</taxon>
        <taxon>Paenibacillus</taxon>
    </lineage>
</organism>
<sequence length="369" mass="42436">MRRQRSAVPNGWKKGHEIGWKHGYHVGTCESIKQRLPDPASEIRSIRVLYVRAGLSGPFPEMDQAIIEVLRGMVSELIIASPTDNLVELAGWKWPDLVLTMHGIRVPASQIQGIRAIGIKTAIWLVDEPYVTDVTTVLAPQYEYLFTHELATIPIYEQLGCQVHYLPLAVNPKLYKPKYVPPQYQSDICFIGNAFHNRVNLIDRIHSVLETRDTRIVGLFWKRLRHYRKLRKGIQIAWISSEKASNYYNGAKIVINIHRAYDDKAHNKNSLNIPGLSINPRTYEILASGAFQLTDIRQDLTDFYVPGVDLETYSSPKELVDKIIYYLHDEQKRMQIARNGFMKTIEKHTYQNRLSQLLQIIFPLMNSGT</sequence>
<dbReference type="RefSeq" id="WP_190865395.1">
    <property type="nucleotide sequence ID" value="NZ_JACXIY010000032.1"/>
</dbReference>
<dbReference type="Proteomes" id="UP000632125">
    <property type="component" value="Unassembled WGS sequence"/>
</dbReference>
<gene>
    <name evidence="2" type="ORF">IDH41_23325</name>
</gene>
<accession>A0A927CTD8</accession>
<evidence type="ECO:0000259" key="1">
    <source>
        <dbReference type="Pfam" id="PF13524"/>
    </source>
</evidence>
<comment type="caution">
    <text evidence="2">The sequence shown here is derived from an EMBL/GenBank/DDBJ whole genome shotgun (WGS) entry which is preliminary data.</text>
</comment>
<dbReference type="InterPro" id="IPR055259">
    <property type="entry name" value="YkvP/CgeB_Glyco_trans-like"/>
</dbReference>
<proteinExistence type="predicted"/>
<dbReference type="Pfam" id="PF13524">
    <property type="entry name" value="Glyco_trans_1_2"/>
    <property type="match status" value="1"/>
</dbReference>
<dbReference type="AlphaFoldDB" id="A0A927CTD8"/>
<evidence type="ECO:0000313" key="3">
    <source>
        <dbReference type="Proteomes" id="UP000632125"/>
    </source>
</evidence>
<keyword evidence="3" id="KW-1185">Reference proteome</keyword>
<feature type="domain" description="Spore protein YkvP/CgeB glycosyl transferase-like" evidence="1">
    <location>
        <begin position="201"/>
        <end position="359"/>
    </location>
</feature>
<name>A0A927CTD8_9BACL</name>
<reference evidence="2" key="1">
    <citation type="submission" date="2020-09" db="EMBL/GenBank/DDBJ databases">
        <title>A novel bacterium of genus Paenibacillus, isolated from South China Sea.</title>
        <authorList>
            <person name="Huang H."/>
            <person name="Mo K."/>
            <person name="Hu Y."/>
        </authorList>
    </citation>
    <scope>NUCLEOTIDE SEQUENCE</scope>
    <source>
        <strain evidence="2">IB182493</strain>
    </source>
</reference>
<evidence type="ECO:0000313" key="2">
    <source>
        <dbReference type="EMBL" id="MBD2871526.1"/>
    </source>
</evidence>
<dbReference type="EMBL" id="JACXIY010000032">
    <property type="protein sequence ID" value="MBD2871526.1"/>
    <property type="molecule type" value="Genomic_DNA"/>
</dbReference>
<protein>
    <submittedName>
        <fullName evidence="2">Glycosyltransferase</fullName>
    </submittedName>
</protein>